<keyword evidence="2" id="KW-1185">Reference proteome</keyword>
<name>A0AAN8TJD8_SOLBU</name>
<accession>A0AAN8TJD8</accession>
<reference evidence="1 2" key="1">
    <citation type="submission" date="2024-02" db="EMBL/GenBank/DDBJ databases">
        <title>de novo genome assembly of Solanum bulbocastanum strain 11H21.</title>
        <authorList>
            <person name="Hosaka A.J."/>
        </authorList>
    </citation>
    <scope>NUCLEOTIDE SEQUENCE [LARGE SCALE GENOMIC DNA]</scope>
    <source>
        <tissue evidence="1">Young leaves</tissue>
    </source>
</reference>
<protein>
    <submittedName>
        <fullName evidence="1">Uncharacterized protein</fullName>
    </submittedName>
</protein>
<comment type="caution">
    <text evidence="1">The sequence shown here is derived from an EMBL/GenBank/DDBJ whole genome shotgun (WGS) entry which is preliminary data.</text>
</comment>
<proteinExistence type="predicted"/>
<gene>
    <name evidence="1" type="ORF">RDI58_014842</name>
</gene>
<sequence length="40" mass="4816">MKKFEREKSERRKGVHFDIPRERKGEVVLCEENGISIKKK</sequence>
<dbReference type="AlphaFoldDB" id="A0AAN8TJD8"/>
<dbReference type="Proteomes" id="UP001371456">
    <property type="component" value="Unassembled WGS sequence"/>
</dbReference>
<dbReference type="EMBL" id="JBANQN010000006">
    <property type="protein sequence ID" value="KAK6786317.1"/>
    <property type="molecule type" value="Genomic_DNA"/>
</dbReference>
<evidence type="ECO:0000313" key="1">
    <source>
        <dbReference type="EMBL" id="KAK6786317.1"/>
    </source>
</evidence>
<evidence type="ECO:0000313" key="2">
    <source>
        <dbReference type="Proteomes" id="UP001371456"/>
    </source>
</evidence>
<organism evidence="1 2">
    <name type="scientific">Solanum bulbocastanum</name>
    <name type="common">Wild potato</name>
    <dbReference type="NCBI Taxonomy" id="147425"/>
    <lineage>
        <taxon>Eukaryota</taxon>
        <taxon>Viridiplantae</taxon>
        <taxon>Streptophyta</taxon>
        <taxon>Embryophyta</taxon>
        <taxon>Tracheophyta</taxon>
        <taxon>Spermatophyta</taxon>
        <taxon>Magnoliopsida</taxon>
        <taxon>eudicotyledons</taxon>
        <taxon>Gunneridae</taxon>
        <taxon>Pentapetalae</taxon>
        <taxon>asterids</taxon>
        <taxon>lamiids</taxon>
        <taxon>Solanales</taxon>
        <taxon>Solanaceae</taxon>
        <taxon>Solanoideae</taxon>
        <taxon>Solaneae</taxon>
        <taxon>Solanum</taxon>
    </lineage>
</organism>